<dbReference type="InterPro" id="IPR005886">
    <property type="entry name" value="UDP_G4E"/>
</dbReference>
<keyword evidence="5 7" id="KW-0520">NAD</keyword>
<keyword evidence="6 7" id="KW-0413">Isomerase</keyword>
<evidence type="ECO:0000313" key="10">
    <source>
        <dbReference type="EMBL" id="CAE0458281.1"/>
    </source>
</evidence>
<name>A0A7S3PWY3_9STRA</name>
<protein>
    <recommendedName>
        <fullName evidence="4 7">UDP-glucose 4-epimerase</fullName>
        <ecNumber evidence="4 7">5.1.3.2</ecNumber>
    </recommendedName>
</protein>
<keyword evidence="7" id="KW-0119">Carbohydrate metabolism</keyword>
<comment type="subunit">
    <text evidence="7">Homodimer.</text>
</comment>
<organism evidence="10">
    <name type="scientific">Chaetoceros debilis</name>
    <dbReference type="NCBI Taxonomy" id="122233"/>
    <lineage>
        <taxon>Eukaryota</taxon>
        <taxon>Sar</taxon>
        <taxon>Stramenopiles</taxon>
        <taxon>Ochrophyta</taxon>
        <taxon>Bacillariophyta</taxon>
        <taxon>Coscinodiscophyceae</taxon>
        <taxon>Chaetocerotophycidae</taxon>
        <taxon>Chaetocerotales</taxon>
        <taxon>Chaetocerotaceae</taxon>
        <taxon>Chaetoceros</taxon>
    </lineage>
</organism>
<feature type="chain" id="PRO_5031376510" description="UDP-glucose 4-epimerase" evidence="8">
    <location>
        <begin position="29"/>
        <end position="387"/>
    </location>
</feature>
<dbReference type="Pfam" id="PF16363">
    <property type="entry name" value="GDP_Man_Dehyd"/>
    <property type="match status" value="1"/>
</dbReference>
<comment type="pathway">
    <text evidence="3 7">Carbohydrate metabolism; galactose metabolism.</text>
</comment>
<accession>A0A7S3PWY3</accession>
<evidence type="ECO:0000256" key="3">
    <source>
        <dbReference type="ARBA" id="ARBA00004947"/>
    </source>
</evidence>
<dbReference type="PANTHER" id="PTHR43725:SF47">
    <property type="entry name" value="UDP-GLUCOSE 4-EPIMERASE"/>
    <property type="match status" value="1"/>
</dbReference>
<reference evidence="10" key="1">
    <citation type="submission" date="2021-01" db="EMBL/GenBank/DDBJ databases">
        <authorList>
            <person name="Corre E."/>
            <person name="Pelletier E."/>
            <person name="Niang G."/>
            <person name="Scheremetjew M."/>
            <person name="Finn R."/>
            <person name="Kale V."/>
            <person name="Holt S."/>
            <person name="Cochrane G."/>
            <person name="Meng A."/>
            <person name="Brown T."/>
            <person name="Cohen L."/>
        </authorList>
    </citation>
    <scope>NUCLEOTIDE SEQUENCE</scope>
    <source>
        <strain evidence="10">MM31A-1</strain>
    </source>
</reference>
<dbReference type="AlphaFoldDB" id="A0A7S3PWY3"/>
<dbReference type="NCBIfam" id="TIGR01179">
    <property type="entry name" value="galE"/>
    <property type="match status" value="1"/>
</dbReference>
<dbReference type="EMBL" id="HBIO01004542">
    <property type="protein sequence ID" value="CAE0458281.1"/>
    <property type="molecule type" value="Transcribed_RNA"/>
</dbReference>
<evidence type="ECO:0000256" key="1">
    <source>
        <dbReference type="ARBA" id="ARBA00000083"/>
    </source>
</evidence>
<evidence type="ECO:0000256" key="8">
    <source>
        <dbReference type="SAM" id="SignalP"/>
    </source>
</evidence>
<dbReference type="InterPro" id="IPR036291">
    <property type="entry name" value="NAD(P)-bd_dom_sf"/>
</dbReference>
<evidence type="ECO:0000256" key="4">
    <source>
        <dbReference type="ARBA" id="ARBA00013189"/>
    </source>
</evidence>
<dbReference type="CDD" id="cd05247">
    <property type="entry name" value="UDP_G4E_1_SDR_e"/>
    <property type="match status" value="1"/>
</dbReference>
<comment type="cofactor">
    <cofactor evidence="2 7">
        <name>NAD(+)</name>
        <dbReference type="ChEBI" id="CHEBI:57540"/>
    </cofactor>
</comment>
<dbReference type="UniPathway" id="UPA00214"/>
<gene>
    <name evidence="10" type="ORF">CDEB00056_LOCUS3122</name>
</gene>
<keyword evidence="8" id="KW-0732">Signal</keyword>
<feature type="signal peptide" evidence="8">
    <location>
        <begin position="1"/>
        <end position="28"/>
    </location>
</feature>
<dbReference type="Gene3D" id="3.90.25.10">
    <property type="entry name" value="UDP-galactose 4-epimerase, domain 1"/>
    <property type="match status" value="1"/>
</dbReference>
<evidence type="ECO:0000256" key="2">
    <source>
        <dbReference type="ARBA" id="ARBA00001911"/>
    </source>
</evidence>
<dbReference type="NCBIfam" id="NF007956">
    <property type="entry name" value="PRK10675.1"/>
    <property type="match status" value="1"/>
</dbReference>
<dbReference type="EC" id="5.1.3.2" evidence="4 7"/>
<evidence type="ECO:0000256" key="6">
    <source>
        <dbReference type="ARBA" id="ARBA00023235"/>
    </source>
</evidence>
<dbReference type="Gene3D" id="3.40.50.720">
    <property type="entry name" value="NAD(P)-binding Rossmann-like Domain"/>
    <property type="match status" value="1"/>
</dbReference>
<sequence length="387" mass="42248">MKMRTGSILVTTTISIVLSQIFLPLALAFAASPGGPRTVLVTGGAGYIGSHTCVELLQCDSNYNVVVVDNLDNSSLESLQRVRELTGCSDDKLQFRNCDIRDSDTLEKVLDEFPGIDSCVHFAGLKAVGESVSNPLAYYDCNIGGTTNLLEKLSSRNIRHFVFSSSATVYGDPETLPIQEDSKLTATNPYGRTKLFVEEILRDCYVSNPTMWNILILRYFNPIGAHPSGRIGEDPQGIPNNLMPFIAQVCVGRREKLSVFGDDYDTPDGTGVRDYIHVVDLAKGHVAALDKLYSEDLGCEAVNLGTGNGCSVLELVEGMSKATGKPVPYEISPRRPGDVASVYADPKMAKERLGWTADLGITEMCDDTWRWQSTNPLGYVDAQEIEN</sequence>
<dbReference type="GO" id="GO:0006012">
    <property type="term" value="P:galactose metabolic process"/>
    <property type="evidence" value="ECO:0007669"/>
    <property type="project" value="UniProtKB-UniPathway"/>
</dbReference>
<comment type="similarity">
    <text evidence="7">Belongs to the NAD(P)-dependent epimerase/dehydratase family.</text>
</comment>
<evidence type="ECO:0000256" key="7">
    <source>
        <dbReference type="RuleBase" id="RU366046"/>
    </source>
</evidence>
<dbReference type="PANTHER" id="PTHR43725">
    <property type="entry name" value="UDP-GLUCOSE 4-EPIMERASE"/>
    <property type="match status" value="1"/>
</dbReference>
<dbReference type="SUPFAM" id="SSF51735">
    <property type="entry name" value="NAD(P)-binding Rossmann-fold domains"/>
    <property type="match status" value="1"/>
</dbReference>
<comment type="catalytic activity">
    <reaction evidence="1 7">
        <text>UDP-alpha-D-glucose = UDP-alpha-D-galactose</text>
        <dbReference type="Rhea" id="RHEA:22168"/>
        <dbReference type="ChEBI" id="CHEBI:58885"/>
        <dbReference type="ChEBI" id="CHEBI:66914"/>
        <dbReference type="EC" id="5.1.3.2"/>
    </reaction>
</comment>
<dbReference type="GO" id="GO:0003978">
    <property type="term" value="F:UDP-glucose 4-epimerase activity"/>
    <property type="evidence" value="ECO:0007669"/>
    <property type="project" value="UniProtKB-UniRule"/>
</dbReference>
<feature type="domain" description="NAD(P)-binding" evidence="9">
    <location>
        <begin position="40"/>
        <end position="368"/>
    </location>
</feature>
<evidence type="ECO:0000259" key="9">
    <source>
        <dbReference type="Pfam" id="PF16363"/>
    </source>
</evidence>
<evidence type="ECO:0000256" key="5">
    <source>
        <dbReference type="ARBA" id="ARBA00023027"/>
    </source>
</evidence>
<dbReference type="GO" id="GO:0005829">
    <property type="term" value="C:cytosol"/>
    <property type="evidence" value="ECO:0007669"/>
    <property type="project" value="TreeGrafter"/>
</dbReference>
<dbReference type="InterPro" id="IPR016040">
    <property type="entry name" value="NAD(P)-bd_dom"/>
</dbReference>
<proteinExistence type="inferred from homology"/>